<dbReference type="EC" id="2.4.-.-" evidence="2"/>
<keyword evidence="2" id="KW-0808">Transferase</keyword>
<dbReference type="SUPFAM" id="SSF53448">
    <property type="entry name" value="Nucleotide-diphospho-sugar transferases"/>
    <property type="match status" value="1"/>
</dbReference>
<dbReference type="PANTHER" id="PTHR43685:SF2">
    <property type="entry name" value="GLYCOSYLTRANSFERASE 2-LIKE DOMAIN-CONTAINING PROTEIN"/>
    <property type="match status" value="1"/>
</dbReference>
<evidence type="ECO:0000259" key="1">
    <source>
        <dbReference type="Pfam" id="PF00535"/>
    </source>
</evidence>
<dbReference type="GO" id="GO:0016757">
    <property type="term" value="F:glycosyltransferase activity"/>
    <property type="evidence" value="ECO:0007669"/>
    <property type="project" value="UniProtKB-KW"/>
</dbReference>
<dbReference type="InterPro" id="IPR029044">
    <property type="entry name" value="Nucleotide-diphossugar_trans"/>
</dbReference>
<evidence type="ECO:0000313" key="3">
    <source>
        <dbReference type="Proteomes" id="UP001324993"/>
    </source>
</evidence>
<evidence type="ECO:0000313" key="2">
    <source>
        <dbReference type="EMBL" id="WPJ94988.1"/>
    </source>
</evidence>
<dbReference type="Gene3D" id="3.90.550.10">
    <property type="entry name" value="Spore Coat Polysaccharide Biosynthesis Protein SpsA, Chain A"/>
    <property type="match status" value="1"/>
</dbReference>
<name>A0ABZ0RIT1_9BACT</name>
<proteinExistence type="predicted"/>
<dbReference type="InterPro" id="IPR050834">
    <property type="entry name" value="Glycosyltransf_2"/>
</dbReference>
<dbReference type="Pfam" id="PF00535">
    <property type="entry name" value="Glycos_transf_2"/>
    <property type="match status" value="1"/>
</dbReference>
<feature type="domain" description="Glycosyltransferase 2-like" evidence="1">
    <location>
        <begin position="8"/>
        <end position="123"/>
    </location>
</feature>
<keyword evidence="3" id="KW-1185">Reference proteome</keyword>
<dbReference type="Proteomes" id="UP001324993">
    <property type="component" value="Chromosome"/>
</dbReference>
<dbReference type="InterPro" id="IPR001173">
    <property type="entry name" value="Glyco_trans_2-like"/>
</dbReference>
<reference evidence="2 3" key="1">
    <citation type="submission" date="2023-11" db="EMBL/GenBank/DDBJ databases">
        <title>Coraliomargarita sp. nov., isolated from marine algae.</title>
        <authorList>
            <person name="Lee J.K."/>
            <person name="Baek J.H."/>
            <person name="Kim J.M."/>
            <person name="Choi D.G."/>
            <person name="Jeon C.O."/>
        </authorList>
    </citation>
    <scope>NUCLEOTIDE SEQUENCE [LARGE SCALE GENOMIC DNA]</scope>
    <source>
        <strain evidence="2 3">J2-16</strain>
    </source>
</reference>
<keyword evidence="2" id="KW-0328">Glycosyltransferase</keyword>
<accession>A0ABZ0RIT1</accession>
<dbReference type="RefSeq" id="WP_319831890.1">
    <property type="nucleotide sequence ID" value="NZ_CP138858.1"/>
</dbReference>
<gene>
    <name evidence="2" type="ORF">SH580_16290</name>
</gene>
<protein>
    <submittedName>
        <fullName evidence="2">Glycosyltransferase</fullName>
        <ecNumber evidence="2">2.4.-.-</ecNumber>
    </submittedName>
</protein>
<sequence length="328" mass="36240">MSEAPSVSVIIPNYNGARFLGEAIDSVLSQQGVAVEVIVIDDGSSDGSRAIIESYGARIRSIFQQNLGACAARNAGLELAQGDYVKFLDSDDRLSPHCLSAQIEQSVALPVVSTGGKSIVYGDGALIDQNGAVITPSYFPDINAGTEATLPELIARSPLTSMPLHRASLLRAIGGFDVRIPAGQEYDLHLRLYFSGVTFVYQPTMCYQYRQHDTAGRISTSPHRQESFERRFDAYQRHVILAEQYYQDALPVAVCVAFADIFWETGRFAVRCQQLSLANKYFSQSKALFTPAPVRANRLYRIACQLFGGVFTEQILMKVRRICRCFNV</sequence>
<dbReference type="PANTHER" id="PTHR43685">
    <property type="entry name" value="GLYCOSYLTRANSFERASE"/>
    <property type="match status" value="1"/>
</dbReference>
<organism evidence="2 3">
    <name type="scientific">Coraliomargarita algicola</name>
    <dbReference type="NCBI Taxonomy" id="3092156"/>
    <lineage>
        <taxon>Bacteria</taxon>
        <taxon>Pseudomonadati</taxon>
        <taxon>Verrucomicrobiota</taxon>
        <taxon>Opitutia</taxon>
        <taxon>Puniceicoccales</taxon>
        <taxon>Coraliomargaritaceae</taxon>
        <taxon>Coraliomargarita</taxon>
    </lineage>
</organism>
<dbReference type="EMBL" id="CP138858">
    <property type="protein sequence ID" value="WPJ94988.1"/>
    <property type="molecule type" value="Genomic_DNA"/>
</dbReference>